<dbReference type="Gene3D" id="3.30.830.10">
    <property type="entry name" value="Metalloenzyme, LuxS/M16 peptidase-like"/>
    <property type="match status" value="1"/>
</dbReference>
<name>A0AAE0FHH4_9CHLO</name>
<dbReference type="InterPro" id="IPR007863">
    <property type="entry name" value="Peptidase_M16_C"/>
</dbReference>
<comment type="caution">
    <text evidence="2">The sequence shown here is derived from an EMBL/GenBank/DDBJ whole genome shotgun (WGS) entry which is preliminary data.</text>
</comment>
<dbReference type="GO" id="GO:0046872">
    <property type="term" value="F:metal ion binding"/>
    <property type="evidence" value="ECO:0007669"/>
    <property type="project" value="InterPro"/>
</dbReference>
<dbReference type="Proteomes" id="UP001190700">
    <property type="component" value="Unassembled WGS sequence"/>
</dbReference>
<organism evidence="2 3">
    <name type="scientific">Cymbomonas tetramitiformis</name>
    <dbReference type="NCBI Taxonomy" id="36881"/>
    <lineage>
        <taxon>Eukaryota</taxon>
        <taxon>Viridiplantae</taxon>
        <taxon>Chlorophyta</taxon>
        <taxon>Pyramimonadophyceae</taxon>
        <taxon>Pyramimonadales</taxon>
        <taxon>Pyramimonadaceae</taxon>
        <taxon>Cymbomonas</taxon>
    </lineage>
</organism>
<feature type="non-terminal residue" evidence="2">
    <location>
        <position position="1"/>
    </location>
</feature>
<dbReference type="Pfam" id="PF05193">
    <property type="entry name" value="Peptidase_M16_C"/>
    <property type="match status" value="1"/>
</dbReference>
<evidence type="ECO:0000313" key="3">
    <source>
        <dbReference type="Proteomes" id="UP001190700"/>
    </source>
</evidence>
<dbReference type="InterPro" id="IPR011249">
    <property type="entry name" value="Metalloenz_LuxS/M16"/>
</dbReference>
<accession>A0AAE0FHH4</accession>
<sequence>AGGGRQAAKISLSKVSVEHCREARAGRREELRRGKEQVVGPVGMALELLKGAFGDWHPASSQPATPAPVPVSDIPEQVQPQLLLIDKPGSTQANVAMMELGVTLDDPDIFALDVLNSLLNGFGGRLFDQVRSRDGLAYSVYGGFQAALDHPGVFSAGGQTAAPDKLVAGIRKVLADTTEIAPSSKELEQAKESALNSFVFNFSSNGAQLSRIISYDAFGIDQNFIFEYRAGIQRVTAQDVLGAAKRHLHPFDQQVIVYTLPRAHAPAVSCVLVAVWKLGYCLSKK</sequence>
<dbReference type="SUPFAM" id="SSF63411">
    <property type="entry name" value="LuxS/MPP-like metallohydrolase"/>
    <property type="match status" value="1"/>
</dbReference>
<feature type="domain" description="Peptidase M16 C-terminal" evidence="1">
    <location>
        <begin position="45"/>
        <end position="192"/>
    </location>
</feature>
<protein>
    <recommendedName>
        <fullName evidence="1">Peptidase M16 C-terminal domain-containing protein</fullName>
    </recommendedName>
</protein>
<dbReference type="EMBL" id="LGRX02018827">
    <property type="protein sequence ID" value="KAK3259356.1"/>
    <property type="molecule type" value="Genomic_DNA"/>
</dbReference>
<evidence type="ECO:0000259" key="1">
    <source>
        <dbReference type="Pfam" id="PF05193"/>
    </source>
</evidence>
<gene>
    <name evidence="2" type="ORF">CYMTET_31641</name>
</gene>
<evidence type="ECO:0000313" key="2">
    <source>
        <dbReference type="EMBL" id="KAK3259356.1"/>
    </source>
</evidence>
<keyword evidence="3" id="KW-1185">Reference proteome</keyword>
<proteinExistence type="predicted"/>
<dbReference type="AlphaFoldDB" id="A0AAE0FHH4"/>
<reference evidence="2 3" key="1">
    <citation type="journal article" date="2015" name="Genome Biol. Evol.">
        <title>Comparative Genomics of a Bacterivorous Green Alga Reveals Evolutionary Causalities and Consequences of Phago-Mixotrophic Mode of Nutrition.</title>
        <authorList>
            <person name="Burns J.A."/>
            <person name="Paasch A."/>
            <person name="Narechania A."/>
            <person name="Kim E."/>
        </authorList>
    </citation>
    <scope>NUCLEOTIDE SEQUENCE [LARGE SCALE GENOMIC DNA]</scope>
    <source>
        <strain evidence="2 3">PLY_AMNH</strain>
    </source>
</reference>